<dbReference type="Proteomes" id="UP000679575">
    <property type="component" value="Chromosome"/>
</dbReference>
<name>A0ABX7YUU5_9GAMM</name>
<keyword evidence="1" id="KW-0732">Signal</keyword>
<gene>
    <name evidence="2" type="ORF">KDN34_03010</name>
</gene>
<evidence type="ECO:0000313" key="3">
    <source>
        <dbReference type="Proteomes" id="UP000679575"/>
    </source>
</evidence>
<dbReference type="EMBL" id="CP073587">
    <property type="protein sequence ID" value="QUN06449.1"/>
    <property type="molecule type" value="Genomic_DNA"/>
</dbReference>
<reference evidence="2 3" key="1">
    <citation type="submission" date="2021-04" db="EMBL/GenBank/DDBJ databases">
        <title>Novel species identification of genus Shewanella.</title>
        <authorList>
            <person name="Liu G."/>
        </authorList>
    </citation>
    <scope>NUCLEOTIDE SEQUENCE [LARGE SCALE GENOMIC DNA]</scope>
    <source>
        <strain evidence="2 3">FJAT-54481</strain>
    </source>
</reference>
<accession>A0ABX7YUU5</accession>
<evidence type="ECO:0000313" key="2">
    <source>
        <dbReference type="EMBL" id="QUN06449.1"/>
    </source>
</evidence>
<feature type="signal peptide" evidence="1">
    <location>
        <begin position="1"/>
        <end position="20"/>
    </location>
</feature>
<dbReference type="RefSeq" id="WP_212595463.1">
    <property type="nucleotide sequence ID" value="NZ_CP073587.1"/>
</dbReference>
<evidence type="ECO:0008006" key="4">
    <source>
        <dbReference type="Google" id="ProtNLM"/>
    </source>
</evidence>
<protein>
    <recommendedName>
        <fullName evidence="4">Lipoprotein</fullName>
    </recommendedName>
</protein>
<evidence type="ECO:0000256" key="1">
    <source>
        <dbReference type="SAM" id="SignalP"/>
    </source>
</evidence>
<organism evidence="2 3">
    <name type="scientific">Shewanella yunxiaonensis</name>
    <dbReference type="NCBI Taxonomy" id="2829809"/>
    <lineage>
        <taxon>Bacteria</taxon>
        <taxon>Pseudomonadati</taxon>
        <taxon>Pseudomonadota</taxon>
        <taxon>Gammaproteobacteria</taxon>
        <taxon>Alteromonadales</taxon>
        <taxon>Shewanellaceae</taxon>
        <taxon>Shewanella</taxon>
    </lineage>
</organism>
<dbReference type="PROSITE" id="PS51257">
    <property type="entry name" value="PROKAR_LIPOPROTEIN"/>
    <property type="match status" value="1"/>
</dbReference>
<proteinExistence type="predicted"/>
<feature type="chain" id="PRO_5045384041" description="Lipoprotein" evidence="1">
    <location>
        <begin position="21"/>
        <end position="188"/>
    </location>
</feature>
<sequence length="188" mass="21001">MKKFIMAATAILITGCASMAAGMIGYSPTLKVESKLDKMTQTWTIRSTQWGNDGHALSNDPSTIMVQYKKGQDPVIASITTYLTLGNAFYPEYADDGNKNKYKTALGWTKPDCDKYGCKWISAVMTFMDWNDIRIKMALNPSYIYRIHGNGYADATIYPCQMWEIQNQINKINGEKSPVEFGGKSCNG</sequence>
<keyword evidence="3" id="KW-1185">Reference proteome</keyword>